<dbReference type="InterPro" id="IPR052802">
    <property type="entry name" value="KNTC1"/>
</dbReference>
<evidence type="ECO:0000313" key="3">
    <source>
        <dbReference type="EMBL" id="CAH2238947.1"/>
    </source>
</evidence>
<gene>
    <name evidence="3" type="primary">jg19271</name>
    <name evidence="3" type="ORF">PAEG_LOCUS15970</name>
</gene>
<dbReference type="PANTHER" id="PTHR15688:SF1">
    <property type="entry name" value="KINETOCHORE-ASSOCIATED PROTEIN 1"/>
    <property type="match status" value="1"/>
</dbReference>
<proteinExistence type="predicted"/>
<dbReference type="GO" id="GO:0000070">
    <property type="term" value="P:mitotic sister chromatid segregation"/>
    <property type="evidence" value="ECO:0007669"/>
    <property type="project" value="TreeGrafter"/>
</dbReference>
<name>A0A8S4RRW5_9NEOP</name>
<dbReference type="GO" id="GO:1990423">
    <property type="term" value="C:RZZ complex"/>
    <property type="evidence" value="ECO:0007669"/>
    <property type="project" value="TreeGrafter"/>
</dbReference>
<dbReference type="PANTHER" id="PTHR15688">
    <property type="entry name" value="KINETOCHORE-ASSOCIATED PROTEIN 1"/>
    <property type="match status" value="1"/>
</dbReference>
<evidence type="ECO:0000313" key="4">
    <source>
        <dbReference type="Proteomes" id="UP000838756"/>
    </source>
</evidence>
<feature type="domain" description="RZZ complex subunit KNTC1/ROD C-terminal" evidence="1">
    <location>
        <begin position="1080"/>
        <end position="1565"/>
    </location>
</feature>
<sequence length="1603" mass="184727">MWVLNEQFDLIYEFQNIGSQYFPLAAHNNILYYITWNKDEIGLHYASLASCEEQQDNRNYSVGFKTKLSSQDSLKLQLKSLIDETLSNSKTPDQVLPHLQVLFSDVEDLDYLINAASTLCNHNLLYKPVVYPLQKRIYATGNQHLIYLISDTIIKTDLLEYVCFKGGNCYENINIFEQKFIELCVTFISKSDLDLATICWLKYTEIKHTLNADDVNNILNAIPYNIKMGALVIWFRNLVPPLLDQNPFYIDLFVKWTTDRVFLLEQSPYWPKIGLKFIAAIIEVLEISIKTICVRPISIDDLDVIKDHITYIMELKEKYKINMLLSEFSSQSPSEIALIMLRRCYTEDLEVFLQESLPSYTSRHLLEIDDTLRSFVESEAASSGGCIDGNRLKMLLNSFHSPTNRLDCLLNVLKVLDVPWDKNVLTTAAKAAALAFKDFTLTDADRMLAQEIYKELNYSKIKVILKKYNFHLTCTDYILIIHKLINAPTVDLDDLKIITNILTTYANYANTLYIDRCLRDCDTKLALQYFTNLSTRTQRVLIKTILNKYEQIITSTTTNPLLERNYTDFLKGSLLLDNIEISSIENLYYLKNSYNVLLNLSSINSSKCRESALSNLKQSEEVISSSGRGRCILQLISGEQSKLMSLLRRTSSGHNVRVLVESLILTNKNDLAVLLRYKDGQNSALLLESYEILSEVLSNCEEEHLHALLNYLSILNALIHAGIILKNLSIAWKFQYIFLPMSSLNTLNDLINYYSSFTENNFVQSELTGLLGKSDFIPFRIFANILKHSIKKGTTLVDDFFTIRDQVTKKLLSKVVALQDLDQVLVTSLLLTLKSGELMDDKIWILELLRGQSESLSPGAMHYLSTPLIRRTFNLENIFPGSTFSYPPQYILKSKFNINLSEIAFPENTEETWDVKVLLFYILRNDPHTTFERLNGLCQTLNISQNDGFSLLLVSMLSNWNLKYKIVENELGFCELSIQNDFAHLMPKCMIIWQNIEDKDFLKDILNDFWKNGELIIHGCLVSINPYYYEVYLCIYEMVFSSSNESKHLKQYYLLNFLKGYQRKSSPKQYEFELFSVKGMFPEIGHYRLPFHLFMRDDMWSNLKSEITLETYERWLPVVALLSLDGELQTANDMICSNAVKQTMTNRKRFESNDTESKDNEPWRLISLEEPLLRTAHRCVRHIANMEWAGACLFYVLQGCARGADQVAAAQLCYQFSQRWATVQPGNRAVRQMERLHSTLSTRHALHKIEWACEELIRLTTEPAQLIHALYLHPNFVDKFSRHDINRAANEIADKNGINISSIRIQILENILEKTYKDNKSLHGLEIKDLITAKYILKATCPKMGAIYLSRIAFDEESDHNKCKKLRALQCLISVIDSDTALKVTNRQRDVLWLSLLELLYVVKLEKIDVPWVVATFMQNKTVALSQLLQVAGNNIESLKIAAELAHKFGNAHLMREIIPMLLRTSLYEEIIPLILKVQNPPDNIIYSAWKAIILSPFQRADYPITDRQKSKCLNALNLLPVCPVIKDDDLIEIWKNCVRCKCLGLGCLILPYMSPETRQNLSELRKVDRRNLIISLKNLHTESYLVSGAMYVIENLTPKLYR</sequence>
<dbReference type="Proteomes" id="UP000838756">
    <property type="component" value="Unassembled WGS sequence"/>
</dbReference>
<feature type="domain" description="KNTC1 first ARM-repeats" evidence="2">
    <location>
        <begin position="171"/>
        <end position="275"/>
    </location>
</feature>
<comment type="caution">
    <text evidence="3">The sequence shown here is derived from an EMBL/GenBank/DDBJ whole genome shotgun (WGS) entry which is preliminary data.</text>
</comment>
<accession>A0A8S4RRW5</accession>
<evidence type="ECO:0000259" key="2">
    <source>
        <dbReference type="Pfam" id="PF24520"/>
    </source>
</evidence>
<evidence type="ECO:0000259" key="1">
    <source>
        <dbReference type="Pfam" id="PF10493"/>
    </source>
</evidence>
<dbReference type="GO" id="GO:0005737">
    <property type="term" value="C:cytoplasm"/>
    <property type="evidence" value="ECO:0007669"/>
    <property type="project" value="TreeGrafter"/>
</dbReference>
<dbReference type="GO" id="GO:0005828">
    <property type="term" value="C:kinetochore microtubule"/>
    <property type="evidence" value="ECO:0007669"/>
    <property type="project" value="TreeGrafter"/>
</dbReference>
<dbReference type="Pfam" id="PF24520">
    <property type="entry name" value="ARM_KNTC1_1st"/>
    <property type="match status" value="1"/>
</dbReference>
<organism evidence="3 4">
    <name type="scientific">Pararge aegeria aegeria</name>
    <dbReference type="NCBI Taxonomy" id="348720"/>
    <lineage>
        <taxon>Eukaryota</taxon>
        <taxon>Metazoa</taxon>
        <taxon>Ecdysozoa</taxon>
        <taxon>Arthropoda</taxon>
        <taxon>Hexapoda</taxon>
        <taxon>Insecta</taxon>
        <taxon>Pterygota</taxon>
        <taxon>Neoptera</taxon>
        <taxon>Endopterygota</taxon>
        <taxon>Lepidoptera</taxon>
        <taxon>Glossata</taxon>
        <taxon>Ditrysia</taxon>
        <taxon>Papilionoidea</taxon>
        <taxon>Nymphalidae</taxon>
        <taxon>Satyrinae</taxon>
        <taxon>Satyrini</taxon>
        <taxon>Parargina</taxon>
        <taxon>Pararge</taxon>
    </lineage>
</organism>
<protein>
    <submittedName>
        <fullName evidence="3">Jg19271 protein</fullName>
    </submittedName>
</protein>
<dbReference type="GO" id="GO:0031267">
    <property type="term" value="F:small GTPase binding"/>
    <property type="evidence" value="ECO:0007669"/>
    <property type="project" value="TreeGrafter"/>
</dbReference>
<dbReference type="InterPro" id="IPR055403">
    <property type="entry name" value="ARM_KNTC1_1st"/>
</dbReference>
<dbReference type="Pfam" id="PF10493">
    <property type="entry name" value="Rod_C"/>
    <property type="match status" value="1"/>
</dbReference>
<dbReference type="EMBL" id="CAKXAJ010025411">
    <property type="protein sequence ID" value="CAH2238947.1"/>
    <property type="molecule type" value="Genomic_DNA"/>
</dbReference>
<dbReference type="GO" id="GO:0007094">
    <property type="term" value="P:mitotic spindle assembly checkpoint signaling"/>
    <property type="evidence" value="ECO:0007669"/>
    <property type="project" value="TreeGrafter"/>
</dbReference>
<dbReference type="GO" id="GO:1903394">
    <property type="term" value="P:protein localization to kinetochore involved in kinetochore assembly"/>
    <property type="evidence" value="ECO:0007669"/>
    <property type="project" value="TreeGrafter"/>
</dbReference>
<dbReference type="InterPro" id="IPR019527">
    <property type="entry name" value="RZZ-complex_KNTC1/ROD_C"/>
</dbReference>
<reference evidence="3" key="1">
    <citation type="submission" date="2022-03" db="EMBL/GenBank/DDBJ databases">
        <authorList>
            <person name="Lindestad O."/>
        </authorList>
    </citation>
    <scope>NUCLEOTIDE SEQUENCE</scope>
</reference>
<dbReference type="OrthoDB" id="343783at2759"/>
<keyword evidence="4" id="KW-1185">Reference proteome</keyword>